<reference evidence="2 3" key="1">
    <citation type="journal article" date="2019" name="Sci. Rep.">
        <title>Orb-weaving spider Araneus ventricosus genome elucidates the spidroin gene catalogue.</title>
        <authorList>
            <person name="Kono N."/>
            <person name="Nakamura H."/>
            <person name="Ohtoshi R."/>
            <person name="Moran D.A.P."/>
            <person name="Shinohara A."/>
            <person name="Yoshida Y."/>
            <person name="Fujiwara M."/>
            <person name="Mori M."/>
            <person name="Tomita M."/>
            <person name="Arakawa K."/>
        </authorList>
    </citation>
    <scope>NUCLEOTIDE SEQUENCE [LARGE SCALE GENOMIC DNA]</scope>
</reference>
<evidence type="ECO:0000256" key="1">
    <source>
        <dbReference type="SAM" id="MobiDB-lite"/>
    </source>
</evidence>
<feature type="region of interest" description="Disordered" evidence="1">
    <location>
        <begin position="1"/>
        <end position="79"/>
    </location>
</feature>
<feature type="compositionally biased region" description="Polar residues" evidence="1">
    <location>
        <begin position="56"/>
        <end position="66"/>
    </location>
</feature>
<keyword evidence="3" id="KW-1185">Reference proteome</keyword>
<protein>
    <submittedName>
        <fullName evidence="2">Uncharacterized protein</fullName>
    </submittedName>
</protein>
<dbReference type="AlphaFoldDB" id="A0A4Y2W4M3"/>
<name>A0A4Y2W4M3_ARAVE</name>
<feature type="compositionally biased region" description="Basic residues" evidence="1">
    <location>
        <begin position="8"/>
        <end position="22"/>
    </location>
</feature>
<comment type="caution">
    <text evidence="2">The sequence shown here is derived from an EMBL/GenBank/DDBJ whole genome shotgun (WGS) entry which is preliminary data.</text>
</comment>
<dbReference type="Proteomes" id="UP000499080">
    <property type="component" value="Unassembled WGS sequence"/>
</dbReference>
<proteinExistence type="predicted"/>
<accession>A0A4Y2W4M3</accession>
<evidence type="ECO:0000313" key="2">
    <source>
        <dbReference type="EMBL" id="GBO31486.1"/>
    </source>
</evidence>
<sequence>MLSNHGSARWRRQLRANTRRRERAASNGTVQREATAQRHTAAHKRLEEETGEHNVTLLNNAQQRPTTGHEPPQNAASSR</sequence>
<feature type="compositionally biased region" description="Polar residues" evidence="1">
    <location>
        <begin position="26"/>
        <end position="38"/>
    </location>
</feature>
<gene>
    <name evidence="2" type="ORF">AVEN_8029_1</name>
</gene>
<organism evidence="2 3">
    <name type="scientific">Araneus ventricosus</name>
    <name type="common">Orbweaver spider</name>
    <name type="synonym">Epeira ventricosa</name>
    <dbReference type="NCBI Taxonomy" id="182803"/>
    <lineage>
        <taxon>Eukaryota</taxon>
        <taxon>Metazoa</taxon>
        <taxon>Ecdysozoa</taxon>
        <taxon>Arthropoda</taxon>
        <taxon>Chelicerata</taxon>
        <taxon>Arachnida</taxon>
        <taxon>Araneae</taxon>
        <taxon>Araneomorphae</taxon>
        <taxon>Entelegynae</taxon>
        <taxon>Araneoidea</taxon>
        <taxon>Araneidae</taxon>
        <taxon>Araneus</taxon>
    </lineage>
</organism>
<evidence type="ECO:0000313" key="3">
    <source>
        <dbReference type="Proteomes" id="UP000499080"/>
    </source>
</evidence>
<dbReference type="EMBL" id="BGPR01054793">
    <property type="protein sequence ID" value="GBO31486.1"/>
    <property type="molecule type" value="Genomic_DNA"/>
</dbReference>